<gene>
    <name evidence="1" type="ORF">FSP39_008389</name>
</gene>
<protein>
    <submittedName>
        <fullName evidence="1">Uncharacterized protein</fullName>
    </submittedName>
</protein>
<evidence type="ECO:0000313" key="2">
    <source>
        <dbReference type="Proteomes" id="UP001186944"/>
    </source>
</evidence>
<name>A0AA89CAN7_PINIB</name>
<reference evidence="1" key="1">
    <citation type="submission" date="2019-08" db="EMBL/GenBank/DDBJ databases">
        <title>The improved chromosome-level genome for the pearl oyster Pinctada fucata martensii using PacBio sequencing and Hi-C.</title>
        <authorList>
            <person name="Zheng Z."/>
        </authorList>
    </citation>
    <scope>NUCLEOTIDE SEQUENCE</scope>
    <source>
        <strain evidence="1">ZZ-2019</strain>
        <tissue evidence="1">Adductor muscle</tissue>
    </source>
</reference>
<keyword evidence="2" id="KW-1185">Reference proteome</keyword>
<dbReference type="Proteomes" id="UP001186944">
    <property type="component" value="Unassembled WGS sequence"/>
</dbReference>
<accession>A0AA89CAN7</accession>
<organism evidence="1 2">
    <name type="scientific">Pinctada imbricata</name>
    <name type="common">Atlantic pearl-oyster</name>
    <name type="synonym">Pinctada martensii</name>
    <dbReference type="NCBI Taxonomy" id="66713"/>
    <lineage>
        <taxon>Eukaryota</taxon>
        <taxon>Metazoa</taxon>
        <taxon>Spiralia</taxon>
        <taxon>Lophotrochozoa</taxon>
        <taxon>Mollusca</taxon>
        <taxon>Bivalvia</taxon>
        <taxon>Autobranchia</taxon>
        <taxon>Pteriomorphia</taxon>
        <taxon>Pterioida</taxon>
        <taxon>Pterioidea</taxon>
        <taxon>Pteriidae</taxon>
        <taxon>Pinctada</taxon>
    </lineage>
</organism>
<comment type="caution">
    <text evidence="1">The sequence shown here is derived from an EMBL/GenBank/DDBJ whole genome shotgun (WGS) entry which is preliminary data.</text>
</comment>
<sequence>MELVANACNNPAKALISEVNKYMLEKDELLLNQDTIQCYIESDRLIQAVRQIASVMTKKLNNNVRIQVRDTLLLYLAMTNFRRTGDVPHLTEDFVLTAKAPEEREQAELDMFRHKEVKCALFG</sequence>
<dbReference type="EMBL" id="VSWD01000002">
    <property type="protein sequence ID" value="KAK3107164.1"/>
    <property type="molecule type" value="Genomic_DNA"/>
</dbReference>
<dbReference type="AlphaFoldDB" id="A0AA89CAN7"/>
<proteinExistence type="predicted"/>
<evidence type="ECO:0000313" key="1">
    <source>
        <dbReference type="EMBL" id="KAK3107164.1"/>
    </source>
</evidence>